<dbReference type="Proteomes" id="UP000290975">
    <property type="component" value="Unassembled WGS sequence"/>
</dbReference>
<keyword evidence="4" id="KW-1185">Reference proteome</keyword>
<dbReference type="PROSITE" id="PS50222">
    <property type="entry name" value="EF_HAND_2"/>
    <property type="match status" value="1"/>
</dbReference>
<evidence type="ECO:0000256" key="1">
    <source>
        <dbReference type="SAM" id="MobiDB-lite"/>
    </source>
</evidence>
<dbReference type="EMBL" id="BBQY01000004">
    <property type="protein sequence ID" value="GBH30492.1"/>
    <property type="molecule type" value="Genomic_DNA"/>
</dbReference>
<feature type="region of interest" description="Disordered" evidence="1">
    <location>
        <begin position="58"/>
        <end position="98"/>
    </location>
</feature>
<feature type="compositionally biased region" description="Low complexity" evidence="1">
    <location>
        <begin position="60"/>
        <end position="74"/>
    </location>
</feature>
<accession>A0A401J1K0</accession>
<comment type="caution">
    <text evidence="3">The sequence shown here is derived from an EMBL/GenBank/DDBJ whole genome shotgun (WGS) entry which is preliminary data.</text>
</comment>
<dbReference type="InterPro" id="IPR018247">
    <property type="entry name" value="EF_Hand_1_Ca_BS"/>
</dbReference>
<dbReference type="Gene3D" id="1.10.238.10">
    <property type="entry name" value="EF-hand"/>
    <property type="match status" value="1"/>
</dbReference>
<evidence type="ECO:0000313" key="4">
    <source>
        <dbReference type="Proteomes" id="UP000290975"/>
    </source>
</evidence>
<sequence length="180" mass="18818">MFRNITRFWVIIPSSFNAEQIVLFCNGQVTEEIAMIRTLLITSALAIAAPAIAQETMPSQGAMPATPAQPAMPGDPQAGMPQAETPATPATPANPGNAVASIVDTEFPAYDANSDGQLDQAEFSKWMVALKDQEMKATGKSLPAEQVTAWASGAFTTADTDKSVSISKPELVAYLSGGAG</sequence>
<evidence type="ECO:0000313" key="3">
    <source>
        <dbReference type="EMBL" id="GBH30492.1"/>
    </source>
</evidence>
<dbReference type="InterPro" id="IPR002048">
    <property type="entry name" value="EF_hand_dom"/>
</dbReference>
<organism evidence="3 4">
    <name type="scientific">Sphingobium xenophagum</name>
    <dbReference type="NCBI Taxonomy" id="121428"/>
    <lineage>
        <taxon>Bacteria</taxon>
        <taxon>Pseudomonadati</taxon>
        <taxon>Pseudomonadota</taxon>
        <taxon>Alphaproteobacteria</taxon>
        <taxon>Sphingomonadales</taxon>
        <taxon>Sphingomonadaceae</taxon>
        <taxon>Sphingobium</taxon>
    </lineage>
</organism>
<proteinExistence type="predicted"/>
<dbReference type="PROSITE" id="PS00018">
    <property type="entry name" value="EF_HAND_1"/>
    <property type="match status" value="1"/>
</dbReference>
<reference evidence="3 4" key="1">
    <citation type="submission" date="2014-12" db="EMBL/GenBank/DDBJ databases">
        <title>Whole genome sequencing of Sphingobium xenophagum OW59.</title>
        <authorList>
            <person name="Ohta Y."/>
            <person name="Nishi S."/>
            <person name="Hatada Y."/>
        </authorList>
    </citation>
    <scope>NUCLEOTIDE SEQUENCE [LARGE SCALE GENOMIC DNA]</scope>
    <source>
        <strain evidence="3 4">OW59</strain>
    </source>
</reference>
<dbReference type="InterPro" id="IPR011992">
    <property type="entry name" value="EF-hand-dom_pair"/>
</dbReference>
<feature type="domain" description="EF-hand" evidence="2">
    <location>
        <begin position="98"/>
        <end position="133"/>
    </location>
</feature>
<protein>
    <recommendedName>
        <fullName evidence="2">EF-hand domain-containing protein</fullName>
    </recommendedName>
</protein>
<evidence type="ECO:0000259" key="2">
    <source>
        <dbReference type="PROSITE" id="PS50222"/>
    </source>
</evidence>
<dbReference type="SUPFAM" id="SSF47473">
    <property type="entry name" value="EF-hand"/>
    <property type="match status" value="1"/>
</dbReference>
<gene>
    <name evidence="3" type="ORF">MBESOW_P1747</name>
</gene>
<name>A0A401J1K0_SPHXE</name>
<dbReference type="GO" id="GO:0005509">
    <property type="term" value="F:calcium ion binding"/>
    <property type="evidence" value="ECO:0007669"/>
    <property type="project" value="InterPro"/>
</dbReference>
<dbReference type="AlphaFoldDB" id="A0A401J1K0"/>